<protein>
    <submittedName>
        <fullName evidence="1">Uncharacterized protein</fullName>
    </submittedName>
</protein>
<evidence type="ECO:0000313" key="1">
    <source>
        <dbReference type="EMBL" id="KKM79563.1"/>
    </source>
</evidence>
<accession>A0A0F9KC68</accession>
<gene>
    <name evidence="1" type="ORF">LCGC14_1348550</name>
</gene>
<sequence>MVDKALTAQIKECFGDYPKDVVPLMGGMDTNPTWDEYLDIFEDDFQPVLKAIREAVEREGHIGKTGDQFCNYHHFLISDGQRVAFSWRAWGDFMQAIVGRREGYMTYYM</sequence>
<comment type="caution">
    <text evidence="1">The sequence shown here is derived from an EMBL/GenBank/DDBJ whole genome shotgun (WGS) entry which is preliminary data.</text>
</comment>
<organism evidence="1">
    <name type="scientific">marine sediment metagenome</name>
    <dbReference type="NCBI Taxonomy" id="412755"/>
    <lineage>
        <taxon>unclassified sequences</taxon>
        <taxon>metagenomes</taxon>
        <taxon>ecological metagenomes</taxon>
    </lineage>
</organism>
<dbReference type="AlphaFoldDB" id="A0A0F9KC68"/>
<dbReference type="EMBL" id="LAZR01008315">
    <property type="protein sequence ID" value="KKM79563.1"/>
    <property type="molecule type" value="Genomic_DNA"/>
</dbReference>
<proteinExistence type="predicted"/>
<name>A0A0F9KC68_9ZZZZ</name>
<reference evidence="1" key="1">
    <citation type="journal article" date="2015" name="Nature">
        <title>Complex archaea that bridge the gap between prokaryotes and eukaryotes.</title>
        <authorList>
            <person name="Spang A."/>
            <person name="Saw J.H."/>
            <person name="Jorgensen S.L."/>
            <person name="Zaremba-Niedzwiedzka K."/>
            <person name="Martijn J."/>
            <person name="Lind A.E."/>
            <person name="van Eijk R."/>
            <person name="Schleper C."/>
            <person name="Guy L."/>
            <person name="Ettema T.J."/>
        </authorList>
    </citation>
    <scope>NUCLEOTIDE SEQUENCE</scope>
</reference>